<name>A0AAU9G985_DROMD</name>
<sequence>MTGIEKGPEDTTATEAAAGGGGITGILVVTTEQIQGVPVYSREDSREAGTYSGQFALFYPHDGSPPSMLLLGENSYLNVTEHQDEEHHLKHFV</sequence>
<keyword evidence="3" id="KW-1185">Reference proteome</keyword>
<gene>
    <name evidence="2" type="ORF">DMAD_03303</name>
</gene>
<feature type="region of interest" description="Disordered" evidence="1">
    <location>
        <begin position="1"/>
        <end position="22"/>
    </location>
</feature>
<evidence type="ECO:0000256" key="1">
    <source>
        <dbReference type="SAM" id="MobiDB-lite"/>
    </source>
</evidence>
<evidence type="ECO:0000313" key="2">
    <source>
        <dbReference type="EMBL" id="BFG04296.1"/>
    </source>
</evidence>
<reference evidence="2 3" key="1">
    <citation type="submission" date="2024-02" db="EMBL/GenBank/DDBJ databases">
        <title>A chromosome-level genome assembly of Drosophila madeirensis, a fruit fly species endemic to Madeira island.</title>
        <authorList>
            <person name="Tomihara K."/>
            <person name="Llopart A."/>
            <person name="Yamamoto D."/>
        </authorList>
    </citation>
    <scope>NUCLEOTIDE SEQUENCE [LARGE SCALE GENOMIC DNA]</scope>
    <source>
        <strain evidence="2 3">RF1</strain>
    </source>
</reference>
<proteinExistence type="predicted"/>
<dbReference type="AlphaFoldDB" id="A0AAU9G985"/>
<protein>
    <submittedName>
        <fullName evidence="2">Uncharacterized protein</fullName>
    </submittedName>
</protein>
<organism evidence="2 3">
    <name type="scientific">Drosophila madeirensis</name>
    <name type="common">Fruit fly</name>
    <dbReference type="NCBI Taxonomy" id="30013"/>
    <lineage>
        <taxon>Eukaryota</taxon>
        <taxon>Metazoa</taxon>
        <taxon>Ecdysozoa</taxon>
        <taxon>Arthropoda</taxon>
        <taxon>Hexapoda</taxon>
        <taxon>Insecta</taxon>
        <taxon>Pterygota</taxon>
        <taxon>Neoptera</taxon>
        <taxon>Endopterygota</taxon>
        <taxon>Diptera</taxon>
        <taxon>Brachycera</taxon>
        <taxon>Muscomorpha</taxon>
        <taxon>Ephydroidea</taxon>
        <taxon>Drosophilidae</taxon>
        <taxon>Drosophila</taxon>
        <taxon>Sophophora</taxon>
    </lineage>
</organism>
<evidence type="ECO:0000313" key="3">
    <source>
        <dbReference type="Proteomes" id="UP001500889"/>
    </source>
</evidence>
<dbReference type="EMBL" id="AP029267">
    <property type="protein sequence ID" value="BFG04296.1"/>
    <property type="molecule type" value="Genomic_DNA"/>
</dbReference>
<accession>A0AAU9G985</accession>
<dbReference type="Proteomes" id="UP001500889">
    <property type="component" value="Chromosome E"/>
</dbReference>